<dbReference type="SUPFAM" id="SSF56436">
    <property type="entry name" value="C-type lectin-like"/>
    <property type="match status" value="2"/>
</dbReference>
<evidence type="ECO:0000256" key="2">
    <source>
        <dbReference type="PROSITE-ProRule" id="PRU00059"/>
    </source>
</evidence>
<evidence type="ECO:0000313" key="7">
    <source>
        <dbReference type="Proteomes" id="UP001328107"/>
    </source>
</evidence>
<reference evidence="7" key="1">
    <citation type="submission" date="2022-10" db="EMBL/GenBank/DDBJ databases">
        <title>Genome assembly of Pristionchus species.</title>
        <authorList>
            <person name="Yoshida K."/>
            <person name="Sommer R.J."/>
        </authorList>
    </citation>
    <scope>NUCLEOTIDE SEQUENCE [LARGE SCALE GENOMIC DNA]</scope>
    <source>
        <strain evidence="7">RS5460</strain>
    </source>
</reference>
<dbReference type="SMART" id="SM00034">
    <property type="entry name" value="CLECT"/>
    <property type="match status" value="2"/>
</dbReference>
<name>A0AAN5CVM9_9BILA</name>
<dbReference type="PANTHER" id="PTHR22991:SF40">
    <property type="entry name" value="PROTEIN CBG13490"/>
    <property type="match status" value="1"/>
</dbReference>
<dbReference type="Gene3D" id="2.60.120.290">
    <property type="entry name" value="Spermadhesin, CUB domain"/>
    <property type="match status" value="1"/>
</dbReference>
<dbReference type="PROSITE" id="PS01180">
    <property type="entry name" value="CUB"/>
    <property type="match status" value="1"/>
</dbReference>
<sequence length="403" mass="44188">LLLSALPVCALGCYTSGYNTWMDGRCFRLTNDQVNYNSAQKLCAKEGTLLPAIKTAEENEEMHACIHRIRPNYPSIIWLGITCDGKQFVWPDGTQANYTNFAGAYECTASSTGRSYYLADDRRWHESNDGKAPNYLVAVCEEITLNAPCYDYELLELGDAEKDSCFKVQKQVGSWQEAEGFCAGEGAHLSVIHDQATNDFIRRTAVANGLTGGVHIGIQMNALGEYAWVDGSAIDFTNYEEGFPNDQYGTCAAMQTSFLPGKWMNIDCNSTKLPYVCAKPAVDPSPPPSVESGCPLQSIYAPGDEIFSPAFPQTPGESTCDYLLVVPDGHQQAEVEISFLEANLCCDTLTVYDGIFGSKILRIITGYNPTPVTIRSSSYAIRLLWNSTSGVNVRGFQAKMSKV</sequence>
<protein>
    <recommendedName>
        <fullName evidence="8">CUB domain-containing protein</fullName>
    </recommendedName>
</protein>
<feature type="non-terminal residue" evidence="6">
    <location>
        <position position="1"/>
    </location>
</feature>
<evidence type="ECO:0000256" key="3">
    <source>
        <dbReference type="SAM" id="SignalP"/>
    </source>
</evidence>
<dbReference type="InterPro" id="IPR000859">
    <property type="entry name" value="CUB_dom"/>
</dbReference>
<dbReference type="SUPFAM" id="SSF49854">
    <property type="entry name" value="Spermadhesin, CUB domain"/>
    <property type="match status" value="1"/>
</dbReference>
<dbReference type="Proteomes" id="UP001328107">
    <property type="component" value="Unassembled WGS sequence"/>
</dbReference>
<evidence type="ECO:0008006" key="8">
    <source>
        <dbReference type="Google" id="ProtNLM"/>
    </source>
</evidence>
<dbReference type="InterPro" id="IPR018378">
    <property type="entry name" value="C-type_lectin_CS"/>
</dbReference>
<keyword evidence="7" id="KW-1185">Reference proteome</keyword>
<dbReference type="InterPro" id="IPR035914">
    <property type="entry name" value="Sperma_CUB_dom_sf"/>
</dbReference>
<keyword evidence="1" id="KW-1015">Disulfide bond</keyword>
<dbReference type="InterPro" id="IPR016186">
    <property type="entry name" value="C-type_lectin-like/link_sf"/>
</dbReference>
<dbReference type="InterPro" id="IPR050976">
    <property type="entry name" value="Snaclec"/>
</dbReference>
<dbReference type="Gene3D" id="3.10.100.10">
    <property type="entry name" value="Mannose-Binding Protein A, subunit A"/>
    <property type="match status" value="2"/>
</dbReference>
<organism evidence="6 7">
    <name type="scientific">Pristionchus mayeri</name>
    <dbReference type="NCBI Taxonomy" id="1317129"/>
    <lineage>
        <taxon>Eukaryota</taxon>
        <taxon>Metazoa</taxon>
        <taxon>Ecdysozoa</taxon>
        <taxon>Nematoda</taxon>
        <taxon>Chromadorea</taxon>
        <taxon>Rhabditida</taxon>
        <taxon>Rhabditina</taxon>
        <taxon>Diplogasteromorpha</taxon>
        <taxon>Diplogasteroidea</taxon>
        <taxon>Neodiplogasteridae</taxon>
        <taxon>Pristionchus</taxon>
    </lineage>
</organism>
<accession>A0AAN5CVM9</accession>
<feature type="chain" id="PRO_5042932056" description="CUB domain-containing protein" evidence="3">
    <location>
        <begin position="18"/>
        <end position="403"/>
    </location>
</feature>
<dbReference type="Pfam" id="PF00059">
    <property type="entry name" value="Lectin_C"/>
    <property type="match status" value="2"/>
</dbReference>
<evidence type="ECO:0000259" key="4">
    <source>
        <dbReference type="PROSITE" id="PS01180"/>
    </source>
</evidence>
<evidence type="ECO:0000313" key="6">
    <source>
        <dbReference type="EMBL" id="GMR51439.1"/>
    </source>
</evidence>
<evidence type="ECO:0000259" key="5">
    <source>
        <dbReference type="PROSITE" id="PS50041"/>
    </source>
</evidence>
<dbReference type="CDD" id="cd00041">
    <property type="entry name" value="CUB"/>
    <property type="match status" value="1"/>
</dbReference>
<gene>
    <name evidence="6" type="ORF">PMAYCL1PPCAC_21634</name>
</gene>
<dbReference type="PANTHER" id="PTHR22991">
    <property type="entry name" value="PROTEIN CBG13490"/>
    <property type="match status" value="1"/>
</dbReference>
<dbReference type="EMBL" id="BTRK01000005">
    <property type="protein sequence ID" value="GMR51439.1"/>
    <property type="molecule type" value="Genomic_DNA"/>
</dbReference>
<dbReference type="InterPro" id="IPR016187">
    <property type="entry name" value="CTDL_fold"/>
</dbReference>
<dbReference type="SMART" id="SM00042">
    <property type="entry name" value="CUB"/>
    <property type="match status" value="1"/>
</dbReference>
<dbReference type="InterPro" id="IPR001304">
    <property type="entry name" value="C-type_lectin-like"/>
</dbReference>
<evidence type="ECO:0000256" key="1">
    <source>
        <dbReference type="ARBA" id="ARBA00023157"/>
    </source>
</evidence>
<feature type="domain" description="CUB" evidence="4">
    <location>
        <begin position="294"/>
        <end position="403"/>
    </location>
</feature>
<dbReference type="PROSITE" id="PS50041">
    <property type="entry name" value="C_TYPE_LECTIN_2"/>
    <property type="match status" value="2"/>
</dbReference>
<feature type="signal peptide" evidence="3">
    <location>
        <begin position="1"/>
        <end position="17"/>
    </location>
</feature>
<dbReference type="Pfam" id="PF00431">
    <property type="entry name" value="CUB"/>
    <property type="match status" value="1"/>
</dbReference>
<keyword evidence="3" id="KW-0732">Signal</keyword>
<dbReference type="PROSITE" id="PS00615">
    <property type="entry name" value="C_TYPE_LECTIN_1"/>
    <property type="match status" value="1"/>
</dbReference>
<feature type="domain" description="C-type lectin" evidence="5">
    <location>
        <begin position="22"/>
        <end position="138"/>
    </location>
</feature>
<feature type="domain" description="C-type lectin" evidence="5">
    <location>
        <begin position="161"/>
        <end position="269"/>
    </location>
</feature>
<dbReference type="CDD" id="cd00037">
    <property type="entry name" value="CLECT"/>
    <property type="match status" value="2"/>
</dbReference>
<dbReference type="AlphaFoldDB" id="A0AAN5CVM9"/>
<proteinExistence type="predicted"/>
<comment type="caution">
    <text evidence="6">The sequence shown here is derived from an EMBL/GenBank/DDBJ whole genome shotgun (WGS) entry which is preliminary data.</text>
</comment>
<comment type="caution">
    <text evidence="2">Lacks conserved residue(s) required for the propagation of feature annotation.</text>
</comment>